<dbReference type="InterPro" id="IPR029044">
    <property type="entry name" value="Nucleotide-diphossugar_trans"/>
</dbReference>
<dbReference type="CDD" id="cd00761">
    <property type="entry name" value="Glyco_tranf_GTA_type"/>
    <property type="match status" value="1"/>
</dbReference>
<dbReference type="Gene3D" id="3.90.550.10">
    <property type="entry name" value="Spore Coat Polysaccharide Biosynthesis Protein SpsA, Chain A"/>
    <property type="match status" value="1"/>
</dbReference>
<organism evidence="2 3">
    <name type="scientific">Limosilactobacillus albertensis</name>
    <dbReference type="NCBI Taxonomy" id="2759752"/>
    <lineage>
        <taxon>Bacteria</taxon>
        <taxon>Bacillati</taxon>
        <taxon>Bacillota</taxon>
        <taxon>Bacilli</taxon>
        <taxon>Lactobacillales</taxon>
        <taxon>Lactobacillaceae</taxon>
        <taxon>Limosilactobacillus</taxon>
    </lineage>
</organism>
<keyword evidence="2" id="KW-0808">Transferase</keyword>
<dbReference type="GO" id="GO:0016758">
    <property type="term" value="F:hexosyltransferase activity"/>
    <property type="evidence" value="ECO:0007669"/>
    <property type="project" value="UniProtKB-ARBA"/>
</dbReference>
<feature type="domain" description="Glycosyltransferase 2-like" evidence="1">
    <location>
        <begin position="67"/>
        <end position="239"/>
    </location>
</feature>
<accession>A0A7W3Y902</accession>
<dbReference type="PANTHER" id="PTHR22916">
    <property type="entry name" value="GLYCOSYLTRANSFERASE"/>
    <property type="match status" value="1"/>
</dbReference>
<dbReference type="PANTHER" id="PTHR22916:SF3">
    <property type="entry name" value="UDP-GLCNAC:BETAGAL BETA-1,3-N-ACETYLGLUCOSAMINYLTRANSFERASE-LIKE PROTEIN 1"/>
    <property type="match status" value="1"/>
</dbReference>
<reference evidence="2 3" key="1">
    <citation type="submission" date="2020-07" db="EMBL/GenBank/DDBJ databases">
        <title>Description of Limosilactobacillus balticus sp. nov., Limosilactobacillus agrestis sp. nov., Limosilactobacillus albertensis sp. nov., Limosilactobacillus rudii sp. nov., Limosilactobacillus fastidiosus sp. nov., five novel Limosilactobacillus species isolated from the vertebrate gastrointestinal tract, and proposal of 6 subspecies of Limosilactobacillus reuteri adapted to the gastrointestinal tract of specific vertebrate hosts.</title>
        <authorList>
            <person name="Li F."/>
            <person name="Cheng C."/>
            <person name="Zheng J."/>
            <person name="Quevedo R.M."/>
            <person name="Li J."/>
            <person name="Roos S."/>
            <person name="Gaenzle M.G."/>
            <person name="Walter J."/>
        </authorList>
    </citation>
    <scope>NUCLEOTIDE SEQUENCE [LARGE SCALE GENOMIC DNA]</scope>
    <source>
        <strain evidence="2 3">RRLNB_1_1</strain>
    </source>
</reference>
<dbReference type="Pfam" id="PF00535">
    <property type="entry name" value="Glycos_transf_2"/>
    <property type="match status" value="1"/>
</dbReference>
<evidence type="ECO:0000313" key="2">
    <source>
        <dbReference type="EMBL" id="MBB1070181.1"/>
    </source>
</evidence>
<gene>
    <name evidence="2" type="ORF">H5S40_08455</name>
</gene>
<name>A0A7W3Y902_9LACO</name>
<keyword evidence="3" id="KW-1185">Reference proteome</keyword>
<protein>
    <submittedName>
        <fullName evidence="2">Glycosyltransferase family 2 protein</fullName>
    </submittedName>
</protein>
<sequence length="370" mass="43182">MVNLMDKILKKLKVPKSIRIKILKYSIKNYTYSNSKNYLEELTKISEFPKGTSISTKTILDGDYDLSIIVPAYNVQDDIRKCITSLVNQKTKYKYKVIIVNDGSTDNTMKYLKLYKKYNFVTIIDQKNKGFSGARNKGLDYVSSKYISFVDSDDYVSNNYVEQLMNAAYKHNADIVEGSYQVFSEQGVLEKNIERIDVTNDPFQTLYGYPWGKAYKKDLLNNVQFPENFWYEDTMAMYRIWPLANKVVTISPIIYNYRKNINGITISSKGKVKSLDSLYITIRLLMDCDKLNMDLTQSLYEFTLNQMIMNFNRIVPLGQSVMVKSFFVMTNTIDLYFPESKYLTKNFNLKPVEKSLRSKNYRLFAAYCLF</sequence>
<evidence type="ECO:0000259" key="1">
    <source>
        <dbReference type="Pfam" id="PF00535"/>
    </source>
</evidence>
<dbReference type="EMBL" id="JACIVC010000066">
    <property type="protein sequence ID" value="MBB1070181.1"/>
    <property type="molecule type" value="Genomic_DNA"/>
</dbReference>
<dbReference type="SUPFAM" id="SSF53448">
    <property type="entry name" value="Nucleotide-diphospho-sugar transferases"/>
    <property type="match status" value="1"/>
</dbReference>
<proteinExistence type="predicted"/>
<dbReference type="RefSeq" id="WP_182598671.1">
    <property type="nucleotide sequence ID" value="NZ_JACIVC010000066.1"/>
</dbReference>
<dbReference type="Proteomes" id="UP000518316">
    <property type="component" value="Unassembled WGS sequence"/>
</dbReference>
<comment type="caution">
    <text evidence="2">The sequence shown here is derived from an EMBL/GenBank/DDBJ whole genome shotgun (WGS) entry which is preliminary data.</text>
</comment>
<dbReference type="AlphaFoldDB" id="A0A7W3Y902"/>
<evidence type="ECO:0000313" key="3">
    <source>
        <dbReference type="Proteomes" id="UP000518316"/>
    </source>
</evidence>
<dbReference type="InterPro" id="IPR001173">
    <property type="entry name" value="Glyco_trans_2-like"/>
</dbReference>